<evidence type="ECO:0000256" key="2">
    <source>
        <dbReference type="ARBA" id="ARBA00004481"/>
    </source>
</evidence>
<dbReference type="InterPro" id="IPR011701">
    <property type="entry name" value="MFS"/>
</dbReference>
<dbReference type="Pfam" id="PF16854">
    <property type="entry name" value="VPS53_C"/>
    <property type="match status" value="1"/>
</dbReference>
<feature type="transmembrane region" description="Helical" evidence="8">
    <location>
        <begin position="208"/>
        <end position="234"/>
    </location>
</feature>
<dbReference type="InterPro" id="IPR007234">
    <property type="entry name" value="Vps53_N"/>
</dbReference>
<feature type="transmembrane region" description="Helical" evidence="8">
    <location>
        <begin position="273"/>
        <end position="293"/>
    </location>
</feature>
<keyword evidence="7 8" id="KW-0472">Membrane</keyword>
<keyword evidence="8" id="KW-1133">Transmembrane helix</keyword>
<dbReference type="Gene3D" id="1.10.357.110">
    <property type="entry name" value="Vacuolar protein sorting-associated protein 53, C-terminus"/>
    <property type="match status" value="1"/>
</dbReference>
<dbReference type="InterPro" id="IPR038260">
    <property type="entry name" value="Vps53_C_sf"/>
</dbReference>
<evidence type="ECO:0000313" key="12">
    <source>
        <dbReference type="WBParaSite" id="PSAMB.scaffold3size181960.g447.t1"/>
    </source>
</evidence>
<evidence type="ECO:0000313" key="11">
    <source>
        <dbReference type="Proteomes" id="UP000887566"/>
    </source>
</evidence>
<dbReference type="GO" id="GO:0010008">
    <property type="term" value="C:endosome membrane"/>
    <property type="evidence" value="ECO:0007669"/>
    <property type="project" value="UniProtKB-SubCell"/>
</dbReference>
<dbReference type="Gene3D" id="1.20.1250.20">
    <property type="entry name" value="MFS general substrate transporter like domains"/>
    <property type="match status" value="1"/>
</dbReference>
<comment type="subcellular location">
    <subcellularLocation>
        <location evidence="2">Endosome membrane</location>
        <topology evidence="2">Peripheral membrane protein</topology>
    </subcellularLocation>
    <subcellularLocation>
        <location evidence="1">Golgi apparatus</location>
        <location evidence="1">trans-Golgi network membrane</location>
        <topology evidence="1">Peripheral membrane protein</topology>
    </subcellularLocation>
</comment>
<sequence length="844" mass="93116">MKDVGWSWLVLGASFIVNGIVFGQLLCFGIYLVVLRDHFDASRSEVAFIGSVAYGTKCLTGFVASVACRKFGCRPVLMLSGVVTAAGFLLSFHAASITHLVLSYGLLSGFGFGLAFTPSLAVLPDYFERWKYFATAFATVGAACGTFVFQPIFYYLIETFTWRGSMLINAGIVLQITVCGSLMKSHSSGGPVSFRDLLETSLFTEAKMWLMLGNCACWGAAVYSTFSMLNLLVLDIGLTRAESAQIASAVGLANVFGRTSASFLGQANLISRPLYYTLASFALSIGALAASAFKVLVPTMIALVVFGLGFGSMMSQLAGVLIHLFSVKRLVNALGYCVYRWFVTKLTEFERSGTSNLFPTDWEMGRRLTNDFCITTREMLDRLMTKRAAELDSKLLTHAINHTAMFEALLCKRFPGKDGQKSQFEGLVWRAFERHMHVFVAAQDKNMTVFLEQCANRIRSGEDRPVRETSAQAYPLPSSGDMFVFFKRTIREATKLSTNSQKILADLAPVFKKCLRGYAHGCLTAFLPKLSGSSVQGTAGLLQSLLKEGEVPRLNKDEQFLTCCILATADWCAETTQQLQDKLREKVSDAPALDMSTETDLFYTISSSALTTLATDLEIGCDAALQTMTKINWSTIENVGDESAYVASIRNHLKINVPLLRDFLADRRKYFGHLCLKFATTFMSKYGGTLFRCRPISVSGAEQLLLDTHALKTFLLNLPSVESAVSAKPPTAYVKVVNKAMTKAEMILKIVMSDIESSESFVLNYAKLLPESDASEFQKVLEMKAVRRSDQTPLIEMYRSRVERTKSAAATPQRSDQNLAGPLMSLASEDSRIRKLERLVKKKL</sequence>
<accession>A0A914WH53</accession>
<dbReference type="Proteomes" id="UP000887566">
    <property type="component" value="Unplaced"/>
</dbReference>
<dbReference type="InterPro" id="IPR031745">
    <property type="entry name" value="Vps53_C"/>
</dbReference>
<reference evidence="12" key="1">
    <citation type="submission" date="2022-11" db="UniProtKB">
        <authorList>
            <consortium name="WormBaseParasite"/>
        </authorList>
    </citation>
    <scope>IDENTIFICATION</scope>
</reference>
<dbReference type="WBParaSite" id="PSAMB.scaffold3size181960.g447.t1">
    <property type="protein sequence ID" value="PSAMB.scaffold3size181960.g447.t1"/>
    <property type="gene ID" value="PSAMB.scaffold3size181960.g447"/>
</dbReference>
<dbReference type="GO" id="GO:0042147">
    <property type="term" value="P:retrograde transport, endosome to Golgi"/>
    <property type="evidence" value="ECO:0007669"/>
    <property type="project" value="InterPro"/>
</dbReference>
<dbReference type="PANTHER" id="PTHR12820">
    <property type="entry name" value="VACUOLAR SORTING PROTEIN 53"/>
    <property type="match status" value="1"/>
</dbReference>
<feature type="transmembrane region" description="Helical" evidence="8">
    <location>
        <begin position="300"/>
        <end position="325"/>
    </location>
</feature>
<comment type="similarity">
    <text evidence="3">Belongs to the VPS53 family.</text>
</comment>
<evidence type="ECO:0000259" key="9">
    <source>
        <dbReference type="Pfam" id="PF04100"/>
    </source>
</evidence>
<keyword evidence="5" id="KW-0967">Endosome</keyword>
<evidence type="ECO:0000256" key="8">
    <source>
        <dbReference type="SAM" id="Phobius"/>
    </source>
</evidence>
<dbReference type="GO" id="GO:0022857">
    <property type="term" value="F:transmembrane transporter activity"/>
    <property type="evidence" value="ECO:0007669"/>
    <property type="project" value="InterPro"/>
</dbReference>
<dbReference type="SUPFAM" id="SSF103473">
    <property type="entry name" value="MFS general substrate transporter"/>
    <property type="match status" value="1"/>
</dbReference>
<protein>
    <recommendedName>
        <fullName evidence="4">Vacuolar protein sorting-associated protein 53 homolog</fullName>
    </recommendedName>
</protein>
<name>A0A914WH53_9BILA</name>
<feature type="domain" description="Vps53 C-terminal" evidence="10">
    <location>
        <begin position="702"/>
        <end position="786"/>
    </location>
</feature>
<evidence type="ECO:0000256" key="7">
    <source>
        <dbReference type="ARBA" id="ARBA00023136"/>
    </source>
</evidence>
<dbReference type="PANTHER" id="PTHR12820:SF0">
    <property type="entry name" value="VACUOLAR PROTEIN SORTING-ASSOCIATED PROTEIN 53 HOMOLOG"/>
    <property type="match status" value="1"/>
</dbReference>
<dbReference type="GO" id="GO:0005829">
    <property type="term" value="C:cytosol"/>
    <property type="evidence" value="ECO:0007669"/>
    <property type="project" value="GOC"/>
</dbReference>
<evidence type="ECO:0000256" key="3">
    <source>
        <dbReference type="ARBA" id="ARBA00008628"/>
    </source>
</evidence>
<feature type="domain" description="Vps53 N-terminal" evidence="9">
    <location>
        <begin position="339"/>
        <end position="458"/>
    </location>
</feature>
<organism evidence="11 12">
    <name type="scientific">Plectus sambesii</name>
    <dbReference type="NCBI Taxonomy" id="2011161"/>
    <lineage>
        <taxon>Eukaryota</taxon>
        <taxon>Metazoa</taxon>
        <taxon>Ecdysozoa</taxon>
        <taxon>Nematoda</taxon>
        <taxon>Chromadorea</taxon>
        <taxon>Plectida</taxon>
        <taxon>Plectina</taxon>
        <taxon>Plectoidea</taxon>
        <taxon>Plectidae</taxon>
        <taxon>Plectus</taxon>
    </lineage>
</organism>
<feature type="transmembrane region" description="Helical" evidence="8">
    <location>
        <begin position="6"/>
        <end position="34"/>
    </location>
</feature>
<dbReference type="GO" id="GO:0000938">
    <property type="term" value="C:GARP complex"/>
    <property type="evidence" value="ECO:0007669"/>
    <property type="project" value="InterPro"/>
</dbReference>
<keyword evidence="8" id="KW-0812">Transmembrane</keyword>
<feature type="transmembrane region" description="Helical" evidence="8">
    <location>
        <begin position="135"/>
        <end position="157"/>
    </location>
</feature>
<proteinExistence type="inferred from homology"/>
<evidence type="ECO:0000256" key="6">
    <source>
        <dbReference type="ARBA" id="ARBA00023034"/>
    </source>
</evidence>
<dbReference type="InterPro" id="IPR039766">
    <property type="entry name" value="Vps53"/>
</dbReference>
<dbReference type="AlphaFoldDB" id="A0A914WH53"/>
<dbReference type="Pfam" id="PF04100">
    <property type="entry name" value="Vps53_N"/>
    <property type="match status" value="1"/>
</dbReference>
<evidence type="ECO:0000256" key="5">
    <source>
        <dbReference type="ARBA" id="ARBA00022753"/>
    </source>
</evidence>
<keyword evidence="11" id="KW-1185">Reference proteome</keyword>
<dbReference type="InterPro" id="IPR036259">
    <property type="entry name" value="MFS_trans_sf"/>
</dbReference>
<keyword evidence="6" id="KW-0333">Golgi apparatus</keyword>
<feature type="transmembrane region" description="Helical" evidence="8">
    <location>
        <begin position="76"/>
        <end position="95"/>
    </location>
</feature>
<dbReference type="Pfam" id="PF07690">
    <property type="entry name" value="MFS_1"/>
    <property type="match status" value="1"/>
</dbReference>
<evidence type="ECO:0000259" key="10">
    <source>
        <dbReference type="Pfam" id="PF16854"/>
    </source>
</evidence>
<evidence type="ECO:0000256" key="1">
    <source>
        <dbReference type="ARBA" id="ARBA00004150"/>
    </source>
</evidence>
<evidence type="ECO:0000256" key="4">
    <source>
        <dbReference type="ARBA" id="ARBA00014103"/>
    </source>
</evidence>
<feature type="transmembrane region" description="Helical" evidence="8">
    <location>
        <begin position="101"/>
        <end position="123"/>
    </location>
</feature>